<evidence type="ECO:0000256" key="1">
    <source>
        <dbReference type="ARBA" id="ARBA00004225"/>
    </source>
</evidence>
<dbReference type="InterPro" id="IPR050567">
    <property type="entry name" value="Mitochondrial_Carrier"/>
</dbReference>
<sequence>MVSMTMNDTLNQVEHTPPIHKRILDILPGVSGGVARVLIGQPFDTVKTRLQVMGQGTALAAQLAPSEVYKDSMDCVRKMIRSEGPLSLYKGTAAPLVGNMLLLGIHFPTFSYVRQQLEGDGHYANFSATNTLISGAAAGAIGSLVSTPVELVRTKMQMQRRAALVGSISSAAASSPSVATVFPGDHQRFYRGSMDCFRQVLTNHGIRGLYRGFTSTALRDMQGYAWFFLAYEATVNYFLHSTSPGARMTTMTKADLTYTQVMAAGVAAGFGLWGSMFPIDTIKSKMQADSLSQPQYASTYDCLRKVIRSEGHAGLWRGFSAVMLRAIPVNAGIFLAVEGTRQGIRVYEESLEGEDRIYGRGTVVPVSTAATSAAPATS</sequence>
<evidence type="ECO:0000256" key="11">
    <source>
        <dbReference type="SAM" id="Phobius"/>
    </source>
</evidence>
<dbReference type="GO" id="GO:0000064">
    <property type="term" value="F:L-ornithine transmembrane transporter activity"/>
    <property type="evidence" value="ECO:0007669"/>
    <property type="project" value="TreeGrafter"/>
</dbReference>
<feature type="repeat" description="Solcar" evidence="9">
    <location>
        <begin position="256"/>
        <end position="343"/>
    </location>
</feature>
<dbReference type="GO" id="GO:1990575">
    <property type="term" value="P:mitochondrial L-ornithine transmembrane transport"/>
    <property type="evidence" value="ECO:0007669"/>
    <property type="project" value="TreeGrafter"/>
</dbReference>
<organism evidence="12 13">
    <name type="scientific">Volvox africanus</name>
    <dbReference type="NCBI Taxonomy" id="51714"/>
    <lineage>
        <taxon>Eukaryota</taxon>
        <taxon>Viridiplantae</taxon>
        <taxon>Chlorophyta</taxon>
        <taxon>core chlorophytes</taxon>
        <taxon>Chlorophyceae</taxon>
        <taxon>CS clade</taxon>
        <taxon>Chlamydomonadales</taxon>
        <taxon>Volvocaceae</taxon>
        <taxon>Volvox</taxon>
    </lineage>
</organism>
<dbReference type="AlphaFoldDB" id="A0A8J4BME8"/>
<comment type="similarity">
    <text evidence="2 10">Belongs to the mitochondrial carrier (TC 2.A.29) family.</text>
</comment>
<keyword evidence="5" id="KW-0677">Repeat</keyword>
<evidence type="ECO:0000256" key="7">
    <source>
        <dbReference type="ARBA" id="ARBA00023128"/>
    </source>
</evidence>
<protein>
    <recommendedName>
        <fullName evidence="14">Mitochondrial carrier</fullName>
    </recommendedName>
</protein>
<evidence type="ECO:0000313" key="13">
    <source>
        <dbReference type="Proteomes" id="UP000747399"/>
    </source>
</evidence>
<reference evidence="12" key="1">
    <citation type="journal article" date="2021" name="Proc. Natl. Acad. Sci. U.S.A.">
        <title>Three genomes in the algal genus Volvox reveal the fate of a haploid sex-determining region after a transition to homothallism.</title>
        <authorList>
            <person name="Yamamoto K."/>
            <person name="Hamaji T."/>
            <person name="Kawai-Toyooka H."/>
            <person name="Matsuzaki R."/>
            <person name="Takahashi F."/>
            <person name="Nishimura Y."/>
            <person name="Kawachi M."/>
            <person name="Noguchi H."/>
            <person name="Minakuchi Y."/>
            <person name="Umen J.G."/>
            <person name="Toyoda A."/>
            <person name="Nozaki H."/>
        </authorList>
    </citation>
    <scope>NUCLEOTIDE SEQUENCE</scope>
    <source>
        <strain evidence="12">NIES-3780</strain>
    </source>
</reference>
<name>A0A8J4BME8_9CHLO</name>
<dbReference type="Gene3D" id="1.50.40.10">
    <property type="entry name" value="Mitochondrial carrier domain"/>
    <property type="match status" value="1"/>
</dbReference>
<dbReference type="PROSITE" id="PS50920">
    <property type="entry name" value="SOLCAR"/>
    <property type="match status" value="3"/>
</dbReference>
<evidence type="ECO:0008006" key="14">
    <source>
        <dbReference type="Google" id="ProtNLM"/>
    </source>
</evidence>
<keyword evidence="6 11" id="KW-1133">Transmembrane helix</keyword>
<evidence type="ECO:0000313" key="12">
    <source>
        <dbReference type="EMBL" id="GIL64612.1"/>
    </source>
</evidence>
<gene>
    <name evidence="12" type="ORF">Vafri_18503</name>
</gene>
<dbReference type="PANTHER" id="PTHR45624">
    <property type="entry name" value="MITOCHONDRIAL BASIC AMINO ACIDS TRANSPORTER-RELATED"/>
    <property type="match status" value="1"/>
</dbReference>
<dbReference type="Pfam" id="PF00153">
    <property type="entry name" value="Mito_carr"/>
    <property type="match status" value="3"/>
</dbReference>
<keyword evidence="13" id="KW-1185">Reference proteome</keyword>
<dbReference type="InterPro" id="IPR023395">
    <property type="entry name" value="MCP_dom_sf"/>
</dbReference>
<accession>A0A8J4BME8</accession>
<feature type="transmembrane region" description="Helical" evidence="11">
    <location>
        <begin position="87"/>
        <end position="112"/>
    </location>
</feature>
<feature type="repeat" description="Solcar" evidence="9">
    <location>
        <begin position="126"/>
        <end position="237"/>
    </location>
</feature>
<evidence type="ECO:0000256" key="10">
    <source>
        <dbReference type="RuleBase" id="RU000488"/>
    </source>
</evidence>
<proteinExistence type="inferred from homology"/>
<dbReference type="PANTHER" id="PTHR45624:SF12">
    <property type="entry name" value="MITOCHONDRIAL ORNITHINE TRANSPORTER 1"/>
    <property type="match status" value="1"/>
</dbReference>
<feature type="repeat" description="Solcar" evidence="9">
    <location>
        <begin position="20"/>
        <end position="116"/>
    </location>
</feature>
<dbReference type="InterPro" id="IPR018108">
    <property type="entry name" value="MCP_transmembrane"/>
</dbReference>
<evidence type="ECO:0000256" key="5">
    <source>
        <dbReference type="ARBA" id="ARBA00022737"/>
    </source>
</evidence>
<dbReference type="GO" id="GO:0031966">
    <property type="term" value="C:mitochondrial membrane"/>
    <property type="evidence" value="ECO:0007669"/>
    <property type="project" value="UniProtKB-SubCell"/>
</dbReference>
<keyword evidence="8 9" id="KW-0472">Membrane</keyword>
<evidence type="ECO:0000256" key="2">
    <source>
        <dbReference type="ARBA" id="ARBA00006375"/>
    </source>
</evidence>
<keyword evidence="3 10" id="KW-0813">Transport</keyword>
<evidence type="ECO:0000256" key="3">
    <source>
        <dbReference type="ARBA" id="ARBA00022448"/>
    </source>
</evidence>
<evidence type="ECO:0000256" key="6">
    <source>
        <dbReference type="ARBA" id="ARBA00022989"/>
    </source>
</evidence>
<dbReference type="Proteomes" id="UP000747399">
    <property type="component" value="Unassembled WGS sequence"/>
</dbReference>
<comment type="subcellular location">
    <subcellularLocation>
        <location evidence="1">Mitochondrion membrane</location>
        <topology evidence="1">Multi-pass membrane protein</topology>
    </subcellularLocation>
</comment>
<feature type="transmembrane region" description="Helical" evidence="11">
    <location>
        <begin position="260"/>
        <end position="279"/>
    </location>
</feature>
<comment type="caution">
    <text evidence="12">The sequence shown here is derived from an EMBL/GenBank/DDBJ whole genome shotgun (WGS) entry which is preliminary data.</text>
</comment>
<dbReference type="EMBL" id="BNCO01000068">
    <property type="protein sequence ID" value="GIL64612.1"/>
    <property type="molecule type" value="Genomic_DNA"/>
</dbReference>
<evidence type="ECO:0000256" key="8">
    <source>
        <dbReference type="ARBA" id="ARBA00023136"/>
    </source>
</evidence>
<feature type="transmembrane region" description="Helical" evidence="11">
    <location>
        <begin position="223"/>
        <end position="240"/>
    </location>
</feature>
<evidence type="ECO:0000256" key="4">
    <source>
        <dbReference type="ARBA" id="ARBA00022692"/>
    </source>
</evidence>
<keyword evidence="7" id="KW-0496">Mitochondrion</keyword>
<dbReference type="SUPFAM" id="SSF103506">
    <property type="entry name" value="Mitochondrial carrier"/>
    <property type="match status" value="1"/>
</dbReference>
<keyword evidence="4 9" id="KW-0812">Transmembrane</keyword>
<evidence type="ECO:0000256" key="9">
    <source>
        <dbReference type="PROSITE-ProRule" id="PRU00282"/>
    </source>
</evidence>
<feature type="transmembrane region" description="Helical" evidence="11">
    <location>
        <begin position="132"/>
        <end position="152"/>
    </location>
</feature>